<dbReference type="Proteomes" id="UP000680206">
    <property type="component" value="Unassembled WGS sequence"/>
</dbReference>
<evidence type="ECO:0000259" key="4">
    <source>
        <dbReference type="PROSITE" id="PS01124"/>
    </source>
</evidence>
<feature type="domain" description="HTH araC/xylS-type" evidence="4">
    <location>
        <begin position="216"/>
        <end position="317"/>
    </location>
</feature>
<evidence type="ECO:0000256" key="1">
    <source>
        <dbReference type="ARBA" id="ARBA00023015"/>
    </source>
</evidence>
<dbReference type="EMBL" id="JAGEPF010000038">
    <property type="protein sequence ID" value="MBO2464788.1"/>
    <property type="molecule type" value="Genomic_DNA"/>
</dbReference>
<protein>
    <submittedName>
        <fullName evidence="5">Helix-turn-helix domain-containing protein</fullName>
    </submittedName>
</protein>
<accession>A0ABS3S704</accession>
<keyword evidence="6" id="KW-1185">Reference proteome</keyword>
<name>A0ABS3S704_9ACTN</name>
<dbReference type="PANTHER" id="PTHR46796:SF6">
    <property type="entry name" value="ARAC SUBFAMILY"/>
    <property type="match status" value="1"/>
</dbReference>
<dbReference type="InterPro" id="IPR009057">
    <property type="entry name" value="Homeodomain-like_sf"/>
</dbReference>
<dbReference type="PANTHER" id="PTHR46796">
    <property type="entry name" value="HTH-TYPE TRANSCRIPTIONAL ACTIVATOR RHAS-RELATED"/>
    <property type="match status" value="1"/>
</dbReference>
<dbReference type="Gene3D" id="1.10.10.60">
    <property type="entry name" value="Homeodomain-like"/>
    <property type="match status" value="1"/>
</dbReference>
<dbReference type="Pfam" id="PF14525">
    <property type="entry name" value="AraC_binding_2"/>
    <property type="match status" value="1"/>
</dbReference>
<keyword evidence="3" id="KW-0804">Transcription</keyword>
<evidence type="ECO:0000313" key="5">
    <source>
        <dbReference type="EMBL" id="MBO2464788.1"/>
    </source>
</evidence>
<reference evidence="5 6" key="1">
    <citation type="submission" date="2021-03" db="EMBL/GenBank/DDBJ databases">
        <title>Actinomadura violae sp. nov., isolated from lichen in Thailand.</title>
        <authorList>
            <person name="Kanchanasin P."/>
            <person name="Saeng-In P."/>
            <person name="Phongsopitanun W."/>
            <person name="Yuki M."/>
            <person name="Kudo T."/>
            <person name="Ohkuma M."/>
            <person name="Tanasupawat S."/>
        </authorList>
    </citation>
    <scope>NUCLEOTIDE SEQUENCE [LARGE SCALE GENOMIC DNA]</scope>
    <source>
        <strain evidence="5 6">LCR2-06</strain>
    </source>
</reference>
<keyword evidence="1" id="KW-0805">Transcription regulation</keyword>
<dbReference type="InterPro" id="IPR050204">
    <property type="entry name" value="AraC_XylS_family_regulators"/>
</dbReference>
<dbReference type="SUPFAM" id="SSF46689">
    <property type="entry name" value="Homeodomain-like"/>
    <property type="match status" value="1"/>
</dbReference>
<dbReference type="RefSeq" id="WP_208251617.1">
    <property type="nucleotide sequence ID" value="NZ_JAGEPF010000038.1"/>
</dbReference>
<gene>
    <name evidence="5" type="ORF">J4709_45200</name>
</gene>
<proteinExistence type="predicted"/>
<dbReference type="InterPro" id="IPR035418">
    <property type="entry name" value="AraC-bd_2"/>
</dbReference>
<comment type="caution">
    <text evidence="5">The sequence shown here is derived from an EMBL/GenBank/DDBJ whole genome shotgun (WGS) entry which is preliminary data.</text>
</comment>
<evidence type="ECO:0000313" key="6">
    <source>
        <dbReference type="Proteomes" id="UP000680206"/>
    </source>
</evidence>
<organism evidence="5 6">
    <name type="scientific">Actinomadura violacea</name>
    <dbReference type="NCBI Taxonomy" id="2819934"/>
    <lineage>
        <taxon>Bacteria</taxon>
        <taxon>Bacillati</taxon>
        <taxon>Actinomycetota</taxon>
        <taxon>Actinomycetes</taxon>
        <taxon>Streptosporangiales</taxon>
        <taxon>Thermomonosporaceae</taxon>
        <taxon>Actinomadura</taxon>
    </lineage>
</organism>
<dbReference type="SMART" id="SM00342">
    <property type="entry name" value="HTH_ARAC"/>
    <property type="match status" value="1"/>
</dbReference>
<sequence>MSTLVSTSDHPARDQADYWRHAIREAFGPFHVRPARAGGFAARFLGRTLGPVEAGEVRAPAHAVRRGARQIARDTRECYKLGLVLHGACVLSQNGRRVGAGPGDLVFYDLTRPVEIAFGAHRIFTVVVPHRAVPLPHGRMTELGGTLLGAEAGAGRLVTSLLTALAEDAEDPEPADEPYAHHLGGAIVELLAGAAGERLGEGAAPPPSREPAEAVRTIKEWIEAHLQDPDLTPAAIAGAHHISVRQLYRVFEPAGTTVARYVRHRRLERCRRELADPVLATQRIGAIASRWGLPDAAGFSRAFRAAYGLPPSAYRARATGLRRRD</sequence>
<evidence type="ECO:0000256" key="2">
    <source>
        <dbReference type="ARBA" id="ARBA00023125"/>
    </source>
</evidence>
<dbReference type="InterPro" id="IPR018060">
    <property type="entry name" value="HTH_AraC"/>
</dbReference>
<dbReference type="PROSITE" id="PS01124">
    <property type="entry name" value="HTH_ARAC_FAMILY_2"/>
    <property type="match status" value="1"/>
</dbReference>
<evidence type="ECO:0000256" key="3">
    <source>
        <dbReference type="ARBA" id="ARBA00023163"/>
    </source>
</evidence>
<dbReference type="Pfam" id="PF12833">
    <property type="entry name" value="HTH_18"/>
    <property type="match status" value="1"/>
</dbReference>
<keyword evidence="2" id="KW-0238">DNA-binding</keyword>